<sequence length="52" mass="5794">MAEAKQNIDFEPVQTKDIIADRQTGWAAFTRATSWAIGLIVLLLIALKFLFG</sequence>
<name>A0ABV6IPB5_9PROT</name>
<keyword evidence="1" id="KW-0472">Membrane</keyword>
<evidence type="ECO:0000256" key="1">
    <source>
        <dbReference type="SAM" id="Phobius"/>
    </source>
</evidence>
<keyword evidence="3" id="KW-1185">Reference proteome</keyword>
<feature type="transmembrane region" description="Helical" evidence="1">
    <location>
        <begin position="32"/>
        <end position="51"/>
    </location>
</feature>
<accession>A0ABV6IPB5</accession>
<comment type="caution">
    <text evidence="2">The sequence shown here is derived from an EMBL/GenBank/DDBJ whole genome shotgun (WGS) entry which is preliminary data.</text>
</comment>
<evidence type="ECO:0000313" key="2">
    <source>
        <dbReference type="EMBL" id="MFC0385448.1"/>
    </source>
</evidence>
<protein>
    <submittedName>
        <fullName evidence="2">Preprotein translocase subunit SecE</fullName>
    </submittedName>
</protein>
<keyword evidence="1" id="KW-0812">Transmembrane</keyword>
<gene>
    <name evidence="2" type="ORF">ACFFIC_07740</name>
</gene>
<reference evidence="2 3" key="1">
    <citation type="submission" date="2024-09" db="EMBL/GenBank/DDBJ databases">
        <authorList>
            <person name="Sun Q."/>
            <person name="Mori K."/>
        </authorList>
    </citation>
    <scope>NUCLEOTIDE SEQUENCE [LARGE SCALE GENOMIC DNA]</scope>
    <source>
        <strain evidence="2 3">CCM 7468</strain>
    </source>
</reference>
<proteinExistence type="predicted"/>
<dbReference type="Proteomes" id="UP001589789">
    <property type="component" value="Unassembled WGS sequence"/>
</dbReference>
<keyword evidence="1" id="KW-1133">Transmembrane helix</keyword>
<dbReference type="EMBL" id="JBHLVZ010000005">
    <property type="protein sequence ID" value="MFC0385448.1"/>
    <property type="molecule type" value="Genomic_DNA"/>
</dbReference>
<organism evidence="2 3">
    <name type="scientific">Muricoccus vinaceus</name>
    <dbReference type="NCBI Taxonomy" id="424704"/>
    <lineage>
        <taxon>Bacteria</taxon>
        <taxon>Pseudomonadati</taxon>
        <taxon>Pseudomonadota</taxon>
        <taxon>Alphaproteobacteria</taxon>
        <taxon>Acetobacterales</taxon>
        <taxon>Roseomonadaceae</taxon>
        <taxon>Muricoccus</taxon>
    </lineage>
</organism>
<dbReference type="RefSeq" id="WP_377049594.1">
    <property type="nucleotide sequence ID" value="NZ_JBHLVZ010000005.1"/>
</dbReference>
<evidence type="ECO:0000313" key="3">
    <source>
        <dbReference type="Proteomes" id="UP001589789"/>
    </source>
</evidence>